<dbReference type="GO" id="GO:0016567">
    <property type="term" value="P:protein ubiquitination"/>
    <property type="evidence" value="ECO:0007669"/>
    <property type="project" value="UniProtKB-UniPathway"/>
</dbReference>
<dbReference type="STRING" id="137246.A0A401TK72"/>
<comment type="caution">
    <text evidence="3">The sequence shown here is derived from an EMBL/GenBank/DDBJ whole genome shotgun (WGS) entry which is preliminary data.</text>
</comment>
<reference evidence="3 4" key="1">
    <citation type="journal article" date="2018" name="Nat. Ecol. Evol.">
        <title>Shark genomes provide insights into elasmobranch evolution and the origin of vertebrates.</title>
        <authorList>
            <person name="Hara Y"/>
            <person name="Yamaguchi K"/>
            <person name="Onimaru K"/>
            <person name="Kadota M"/>
            <person name="Koyanagi M"/>
            <person name="Keeley SD"/>
            <person name="Tatsumi K"/>
            <person name="Tanaka K"/>
            <person name="Motone F"/>
            <person name="Kageyama Y"/>
            <person name="Nozu R"/>
            <person name="Adachi N"/>
            <person name="Nishimura O"/>
            <person name="Nakagawa R"/>
            <person name="Tanegashima C"/>
            <person name="Kiyatake I"/>
            <person name="Matsumoto R"/>
            <person name="Murakumo K"/>
            <person name="Nishida K"/>
            <person name="Terakita A"/>
            <person name="Kuratani S"/>
            <person name="Sato K"/>
            <person name="Hyodo S Kuraku.S."/>
        </authorList>
    </citation>
    <scope>NUCLEOTIDE SEQUENCE [LARGE SCALE GENOMIC DNA]</scope>
</reference>
<accession>A0A401TK72</accession>
<feature type="domain" description="Cbl-PTB" evidence="2">
    <location>
        <begin position="1"/>
        <end position="85"/>
    </location>
</feature>
<feature type="non-terminal residue" evidence="3">
    <location>
        <position position="1"/>
    </location>
</feature>
<keyword evidence="1" id="KW-0479">Metal-binding</keyword>
<evidence type="ECO:0000313" key="4">
    <source>
        <dbReference type="Proteomes" id="UP000287033"/>
    </source>
</evidence>
<dbReference type="InterPro" id="IPR011992">
    <property type="entry name" value="EF-hand-dom_pair"/>
</dbReference>
<dbReference type="GO" id="GO:0023051">
    <property type="term" value="P:regulation of signaling"/>
    <property type="evidence" value="ECO:0007669"/>
    <property type="project" value="InterPro"/>
</dbReference>
<sequence length="85" mass="9966">SVIPWRYFREQLYKIHRFGSGMESMALKSTIDLTCNDHISVFEFDIFTRLFQVGQREGRRGGERKRERARVKEIGESLGWGGGRE</sequence>
<dbReference type="InterPro" id="IPR024162">
    <property type="entry name" value="Adaptor_Cbl"/>
</dbReference>
<dbReference type="GO" id="GO:0030971">
    <property type="term" value="F:receptor tyrosine kinase binding"/>
    <property type="evidence" value="ECO:0007669"/>
    <property type="project" value="TreeGrafter"/>
</dbReference>
<dbReference type="GO" id="GO:0005509">
    <property type="term" value="F:calcium ion binding"/>
    <property type="evidence" value="ECO:0007669"/>
    <property type="project" value="UniProtKB-UniRule"/>
</dbReference>
<comment type="function">
    <text evidence="1">E3 ubiquitin-protein ligase which accepts ubiquitin from specific E2 ubiquitin-conjugating enzymes, and transfers it to substrates, generally promoting their degradation by the proteasome.</text>
</comment>
<organism evidence="3 4">
    <name type="scientific">Chiloscyllium punctatum</name>
    <name type="common">Brownbanded bambooshark</name>
    <name type="synonym">Hemiscyllium punctatum</name>
    <dbReference type="NCBI Taxonomy" id="137246"/>
    <lineage>
        <taxon>Eukaryota</taxon>
        <taxon>Metazoa</taxon>
        <taxon>Chordata</taxon>
        <taxon>Craniata</taxon>
        <taxon>Vertebrata</taxon>
        <taxon>Chondrichthyes</taxon>
        <taxon>Elasmobranchii</taxon>
        <taxon>Galeomorphii</taxon>
        <taxon>Galeoidea</taxon>
        <taxon>Orectolobiformes</taxon>
        <taxon>Hemiscylliidae</taxon>
        <taxon>Chiloscyllium</taxon>
    </lineage>
</organism>
<comment type="domain">
    <text evidence="1">The N-terminus is composed of the phosphotyrosine binding (PTB) domain, a short linker region and the RING-type zinc finger. The PTB domain, which is also called TKB (tyrosine kinase binding) domain, is composed of three different subdomains: a four-helix bundle (4H), a calcium-binding EF hand and a divergent SH2 domain.</text>
</comment>
<dbReference type="GO" id="GO:0005886">
    <property type="term" value="C:plasma membrane"/>
    <property type="evidence" value="ECO:0007669"/>
    <property type="project" value="TreeGrafter"/>
</dbReference>
<dbReference type="EMBL" id="BEZZ01099601">
    <property type="protein sequence ID" value="GCC43060.1"/>
    <property type="molecule type" value="Genomic_DNA"/>
</dbReference>
<dbReference type="Pfam" id="PF02761">
    <property type="entry name" value="Cbl_N2"/>
    <property type="match status" value="1"/>
</dbReference>
<protein>
    <recommendedName>
        <fullName evidence="1">E3 ubiquitin-protein ligase CBL</fullName>
        <ecNumber evidence="1">2.3.2.27</ecNumber>
    </recommendedName>
</protein>
<proteinExistence type="predicted"/>
<dbReference type="Gene3D" id="1.10.238.10">
    <property type="entry name" value="EF-hand"/>
    <property type="match status" value="1"/>
</dbReference>
<dbReference type="PROSITE" id="PS51506">
    <property type="entry name" value="CBL_PTB"/>
    <property type="match status" value="1"/>
</dbReference>
<dbReference type="EC" id="2.3.2.27" evidence="1"/>
<dbReference type="GO" id="GO:0061630">
    <property type="term" value="F:ubiquitin protein ligase activity"/>
    <property type="evidence" value="ECO:0007669"/>
    <property type="project" value="UniProtKB-EC"/>
</dbReference>
<gene>
    <name evidence="3" type="ORF">chiPu_0027278</name>
</gene>
<comment type="pathway">
    <text evidence="1">Protein modification; protein ubiquitination.</text>
</comment>
<dbReference type="AlphaFoldDB" id="A0A401TK72"/>
<dbReference type="InterPro" id="IPR014741">
    <property type="entry name" value="Adaptor_Cbl_EF_hand-like"/>
</dbReference>
<evidence type="ECO:0000313" key="3">
    <source>
        <dbReference type="EMBL" id="GCC43060.1"/>
    </source>
</evidence>
<comment type="catalytic activity">
    <reaction evidence="1">
        <text>S-ubiquitinyl-[E2 ubiquitin-conjugating enzyme]-L-cysteine + [acceptor protein]-L-lysine = [E2 ubiquitin-conjugating enzyme]-L-cysteine + N(6)-ubiquitinyl-[acceptor protein]-L-lysine.</text>
        <dbReference type="EC" id="2.3.2.27"/>
    </reaction>
</comment>
<evidence type="ECO:0000256" key="1">
    <source>
        <dbReference type="RuleBase" id="RU367001"/>
    </source>
</evidence>
<dbReference type="GO" id="GO:0017124">
    <property type="term" value="F:SH3 domain binding"/>
    <property type="evidence" value="ECO:0007669"/>
    <property type="project" value="TreeGrafter"/>
</dbReference>
<name>A0A401TK72_CHIPU</name>
<dbReference type="GO" id="GO:0001784">
    <property type="term" value="F:phosphotyrosine residue binding"/>
    <property type="evidence" value="ECO:0007669"/>
    <property type="project" value="UniProtKB-UniRule"/>
</dbReference>
<dbReference type="PANTHER" id="PTHR23007:SF13">
    <property type="entry name" value="E3 UBIQUITIN-PROTEIN LIGASE CBL"/>
    <property type="match status" value="1"/>
</dbReference>
<dbReference type="GO" id="GO:0045121">
    <property type="term" value="C:membrane raft"/>
    <property type="evidence" value="ECO:0007669"/>
    <property type="project" value="TreeGrafter"/>
</dbReference>
<dbReference type="Proteomes" id="UP000287033">
    <property type="component" value="Unassembled WGS sequence"/>
</dbReference>
<dbReference type="InterPro" id="IPR024159">
    <property type="entry name" value="Cbl_PTB"/>
</dbReference>
<keyword evidence="1" id="KW-0808">Transferase</keyword>
<evidence type="ECO:0000259" key="2">
    <source>
        <dbReference type="PROSITE" id="PS51506"/>
    </source>
</evidence>
<dbReference type="OrthoDB" id="7237699at2759"/>
<keyword evidence="1" id="KW-0833">Ubl conjugation pathway</keyword>
<keyword evidence="1" id="KW-0862">Zinc</keyword>
<keyword evidence="4" id="KW-1185">Reference proteome</keyword>
<keyword evidence="1" id="KW-0106">Calcium</keyword>
<dbReference type="GO" id="GO:0007165">
    <property type="term" value="P:signal transduction"/>
    <property type="evidence" value="ECO:0007669"/>
    <property type="project" value="TreeGrafter"/>
</dbReference>
<keyword evidence="1" id="KW-0863">Zinc-finger</keyword>
<dbReference type="PANTHER" id="PTHR23007">
    <property type="entry name" value="CBL"/>
    <property type="match status" value="1"/>
</dbReference>
<dbReference type="GO" id="GO:0008270">
    <property type="term" value="F:zinc ion binding"/>
    <property type="evidence" value="ECO:0007669"/>
    <property type="project" value="UniProtKB-KW"/>
</dbReference>
<dbReference type="UniPathway" id="UPA00143"/>
<dbReference type="SUPFAM" id="SSF47473">
    <property type="entry name" value="EF-hand"/>
    <property type="match status" value="1"/>
</dbReference>